<dbReference type="GO" id="GO:0005524">
    <property type="term" value="F:ATP binding"/>
    <property type="evidence" value="ECO:0007669"/>
    <property type="project" value="UniProtKB-UniRule"/>
</dbReference>
<organism evidence="3 4">
    <name type="scientific">Streptomyces cyaneogriseus subsp. noncyanogenus</name>
    <dbReference type="NCBI Taxonomy" id="477245"/>
    <lineage>
        <taxon>Bacteria</taxon>
        <taxon>Bacillati</taxon>
        <taxon>Actinomycetota</taxon>
        <taxon>Actinomycetes</taxon>
        <taxon>Kitasatosporales</taxon>
        <taxon>Streptomycetaceae</taxon>
        <taxon>Streptomyces</taxon>
    </lineage>
</organism>
<dbReference type="InterPro" id="IPR041356">
    <property type="entry name" value="PGM1_C"/>
</dbReference>
<dbReference type="RefSeq" id="WP_044379605.1">
    <property type="nucleotide sequence ID" value="NZ_CP010849.1"/>
</dbReference>
<dbReference type="HOGENOM" id="CLU_048272_0_0_11"/>
<dbReference type="KEGG" id="scw:TU94_04910"/>
<dbReference type="Gene3D" id="3.30.470.20">
    <property type="entry name" value="ATP-grasp fold, B domain"/>
    <property type="match status" value="1"/>
</dbReference>
<evidence type="ECO:0000313" key="3">
    <source>
        <dbReference type="EMBL" id="AJP00910.1"/>
    </source>
</evidence>
<dbReference type="Pfam" id="PF18105">
    <property type="entry name" value="PGM1_C"/>
    <property type="match status" value="1"/>
</dbReference>
<keyword evidence="4" id="KW-1185">Reference proteome</keyword>
<evidence type="ECO:0000313" key="4">
    <source>
        <dbReference type="Proteomes" id="UP000032234"/>
    </source>
</evidence>
<dbReference type="PATRIC" id="fig|477245.3.peg.1079"/>
<dbReference type="GO" id="GO:0046872">
    <property type="term" value="F:metal ion binding"/>
    <property type="evidence" value="ECO:0007669"/>
    <property type="project" value="InterPro"/>
</dbReference>
<dbReference type="InterPro" id="IPR040754">
    <property type="entry name" value="PreAtp-grasp"/>
</dbReference>
<evidence type="ECO:0000259" key="2">
    <source>
        <dbReference type="PROSITE" id="PS50975"/>
    </source>
</evidence>
<dbReference type="Proteomes" id="UP000032234">
    <property type="component" value="Chromosome"/>
</dbReference>
<gene>
    <name evidence="3" type="ORF">TU94_04910</name>
</gene>
<name>A0A0C5FWU6_9ACTN</name>
<dbReference type="SUPFAM" id="SSF56059">
    <property type="entry name" value="Glutathione synthetase ATP-binding domain-like"/>
    <property type="match status" value="1"/>
</dbReference>
<evidence type="ECO:0000256" key="1">
    <source>
        <dbReference type="PROSITE-ProRule" id="PRU00409"/>
    </source>
</evidence>
<sequence>MARLLIANCFTDELAGDSARLPQAHLQTAAASSHLLLWFARDGDLIVLPVEPEPELLAYVTDMTGTDASTLRLLVPPPGTTGTELLTGERLGNPQFREELRKTLDGRPVDTVLTLTPDAAVASLARFLGAEQAVPGYGFVSQGGGTLVNSKAVFRAVAAGAGVPLPEGAVCTNRQDAEDAIMELLDAGHPVMLKRDYACGGLGNEILTPVPGVEPVGAGRILQLRDRAAVREYLADRWLWLTNDGHHPAVVERYFPDSRAIFVEFVIDDHGAVFSQQGEMLSAPVANAQVIPSPQLEAGPLAVLVTAGARLCESLRSLGYRGFFCADAIVTKDGDVRFTEYNGRITGSTHIYTIIGGQIVGPDYAKDRVLVEYCGWPVPSFAAAAERLAESGLAYDRETRTGVVIVKAYSHADGTIRYCAVAEDLAAAARIRDRVESLFA</sequence>
<proteinExistence type="predicted"/>
<keyword evidence="1" id="KW-0547">Nucleotide-binding</keyword>
<dbReference type="EMBL" id="CP010849">
    <property type="protein sequence ID" value="AJP00910.1"/>
    <property type="molecule type" value="Genomic_DNA"/>
</dbReference>
<reference evidence="3 4" key="1">
    <citation type="submission" date="2015-02" db="EMBL/GenBank/DDBJ databases">
        <title>Genome sequence of thermotolerant Streptomyces cyaneogriseus subsp. Noncyanogenus NMWT1, the producer of nematocidal antibiotics nemadectin.</title>
        <authorList>
            <person name="Wang H."/>
            <person name="Li C."/>
            <person name="Xiang W."/>
            <person name="Wang X."/>
        </authorList>
    </citation>
    <scope>NUCLEOTIDE SEQUENCE [LARGE SCALE GENOMIC DNA]</scope>
    <source>
        <strain evidence="3 4">NMWT 1</strain>
    </source>
</reference>
<dbReference type="PROSITE" id="PS50975">
    <property type="entry name" value="ATP_GRASP"/>
    <property type="match status" value="1"/>
</dbReference>
<keyword evidence="1" id="KW-0067">ATP-binding</keyword>
<dbReference type="OrthoDB" id="581833at2"/>
<accession>A0A0C5FWU6</accession>
<dbReference type="Pfam" id="PF18604">
    <property type="entry name" value="PreAtp-grasp"/>
    <property type="match status" value="1"/>
</dbReference>
<feature type="domain" description="ATP-grasp" evidence="2">
    <location>
        <begin position="155"/>
        <end position="373"/>
    </location>
</feature>
<protein>
    <recommendedName>
        <fullName evidence="2">ATP-grasp domain-containing protein</fullName>
    </recommendedName>
</protein>
<dbReference type="InterPro" id="IPR011761">
    <property type="entry name" value="ATP-grasp"/>
</dbReference>
<dbReference type="AlphaFoldDB" id="A0A0C5FWU6"/>
<dbReference type="STRING" id="477245.TU94_04910"/>